<keyword evidence="3" id="KW-0227">DNA damage</keyword>
<dbReference type="AlphaFoldDB" id="A0A6A6NTC0"/>
<sequence>MPEVVVISSSPPRVQAPPSPASSTDLVLPPLPTLLARRHERDRLDESAPKCSGFAYAGALVRENKLSLEDEDQIVLKKDKGRGENPAKRKRKKYERRDKDADLAKDCVNSVVDCGRPQERQHASYQAAKVRDAEKRLSVSLEDARPAASTTGTAKADSKGANPDGHQLRIDKPTPPKKVRRNPVPNSDPEEGSPISEPLELSNALDVWEIRGDESENAGNERRSKPTNTNKPRMRDANSKNAAKPPKKRPTKPKGTGTISRHFSKSASPVKESRTNTNKCDSGISPNQSLCLTEAIRRRMDWTPPRETHEPGEVACPTSNSLEDDTRKPRKDPFSTMLGSFGYEKRLQEHAPSPERTAFGEAVTKRRRIELLPNKAAPQLDVAEALAYQEDPTKRQSPKKKTRTITDLVTAQYRVPESIRPLETEASSNSADGPLDRFLDTQANTKPSASKTSGAVQNDDTTARQAIQRQQKTGPKEGQKVRKRGTKPKKCPTPPPPILSPETAAKMLASQDILFGTSSQLAAEESPRTIRQLQQALGESEEYLPDLRDIVRQTSHTSRGNSHRLTGASCGLWAAAACNLEDGGLETGDLDTTSVNKIPDGSSEQHLETVDLQTQAQRSPEDSGRWVDSEARALNADVRPSIELSNENAGNIGPGLQLGSDSFIDIDKVTQPVGGCPTLESFVDIDQLDKPFTAPHAQVSDEHLADAGNTLTSHRLTPTRRFSPASRPRPLLVQSRVERVALQSLTSNIPPSSQQRATFTSSSMSSQTLAKSSASTSLKNPVQSSWTSRDSPTASPVKKPRGRPHKNSAPGKSSAPKDSEPPATPSPPRRKKRAISAEGEEPELELELAAPSTIAEANATSHPAVDWEAIKVELFPKITHAVKSEPPSTNQSELTWYERMLMYDPIVVEDLTDWVNSLGIRVQGKKGMVQVEKWMVQKWCEDKSICCYWREGLWRARR</sequence>
<feature type="compositionally biased region" description="Basic and acidic residues" evidence="8">
    <location>
        <begin position="303"/>
        <end position="312"/>
    </location>
</feature>
<evidence type="ECO:0000256" key="1">
    <source>
        <dbReference type="ARBA" id="ARBA00004123"/>
    </source>
</evidence>
<dbReference type="InterPro" id="IPR018574">
    <property type="entry name" value="Structure-sp_endonuc_su_Slx4"/>
</dbReference>
<dbReference type="GO" id="GO:0006281">
    <property type="term" value="P:DNA repair"/>
    <property type="evidence" value="ECO:0007669"/>
    <property type="project" value="UniProtKB-KW"/>
</dbReference>
<name>A0A6A6NTC0_9PEZI</name>
<evidence type="ECO:0000256" key="3">
    <source>
        <dbReference type="ARBA" id="ARBA00022763"/>
    </source>
</evidence>
<proteinExistence type="inferred from homology"/>
<evidence type="ECO:0000256" key="5">
    <source>
        <dbReference type="ARBA" id="ARBA00023204"/>
    </source>
</evidence>
<feature type="compositionally biased region" description="Basic and acidic residues" evidence="8">
    <location>
        <begin position="68"/>
        <end position="87"/>
    </location>
</feature>
<feature type="region of interest" description="Disordered" evidence="8">
    <location>
        <begin position="380"/>
        <end position="501"/>
    </location>
</feature>
<evidence type="ECO:0000256" key="8">
    <source>
        <dbReference type="SAM" id="MobiDB-lite"/>
    </source>
</evidence>
<keyword evidence="5" id="KW-0234">DNA repair</keyword>
<feature type="compositionally biased region" description="Basic and acidic residues" evidence="8">
    <location>
        <begin position="129"/>
        <end position="145"/>
    </location>
</feature>
<evidence type="ECO:0000313" key="10">
    <source>
        <dbReference type="Proteomes" id="UP000799766"/>
    </source>
</evidence>
<feature type="compositionally biased region" description="Polar residues" evidence="8">
    <location>
        <begin position="275"/>
        <end position="287"/>
    </location>
</feature>
<evidence type="ECO:0000256" key="2">
    <source>
        <dbReference type="ARBA" id="ARBA00006661"/>
    </source>
</evidence>
<dbReference type="OrthoDB" id="5349119at2759"/>
<feature type="compositionally biased region" description="Polar residues" evidence="8">
    <location>
        <begin position="744"/>
        <end position="794"/>
    </location>
</feature>
<feature type="compositionally biased region" description="Basic and acidic residues" evidence="8">
    <location>
        <begin position="95"/>
        <end position="105"/>
    </location>
</feature>
<feature type="compositionally biased region" description="Basic and acidic residues" evidence="8">
    <location>
        <begin position="324"/>
        <end position="333"/>
    </location>
</feature>
<organism evidence="9 10">
    <name type="scientific">Lineolata rhizophorae</name>
    <dbReference type="NCBI Taxonomy" id="578093"/>
    <lineage>
        <taxon>Eukaryota</taxon>
        <taxon>Fungi</taxon>
        <taxon>Dikarya</taxon>
        <taxon>Ascomycota</taxon>
        <taxon>Pezizomycotina</taxon>
        <taxon>Dothideomycetes</taxon>
        <taxon>Dothideomycetes incertae sedis</taxon>
        <taxon>Lineolatales</taxon>
        <taxon>Lineolataceae</taxon>
        <taxon>Lineolata</taxon>
    </lineage>
</organism>
<feature type="compositionally biased region" description="Basic residues" evidence="8">
    <location>
        <begin position="481"/>
        <end position="490"/>
    </location>
</feature>
<keyword evidence="4" id="KW-0233">DNA recombination</keyword>
<evidence type="ECO:0000256" key="6">
    <source>
        <dbReference type="ARBA" id="ARBA00023242"/>
    </source>
</evidence>
<feature type="region of interest" description="Disordered" evidence="8">
    <location>
        <begin position="744"/>
        <end position="845"/>
    </location>
</feature>
<feature type="region of interest" description="Disordered" evidence="8">
    <location>
        <begin position="68"/>
        <end position="287"/>
    </location>
</feature>
<evidence type="ECO:0000256" key="4">
    <source>
        <dbReference type="ARBA" id="ARBA00023172"/>
    </source>
</evidence>
<evidence type="ECO:0000256" key="7">
    <source>
        <dbReference type="ARBA" id="ARBA00029496"/>
    </source>
</evidence>
<dbReference type="GO" id="GO:0006260">
    <property type="term" value="P:DNA replication"/>
    <property type="evidence" value="ECO:0007669"/>
    <property type="project" value="InterPro"/>
</dbReference>
<dbReference type="EMBL" id="MU001690">
    <property type="protein sequence ID" value="KAF2454694.1"/>
    <property type="molecule type" value="Genomic_DNA"/>
</dbReference>
<dbReference type="Pfam" id="PF09494">
    <property type="entry name" value="Slx4"/>
    <property type="match status" value="1"/>
</dbReference>
<comment type="similarity">
    <text evidence="2">Belongs to the SLX4 family.</text>
</comment>
<comment type="subcellular location">
    <subcellularLocation>
        <location evidence="1">Nucleus</location>
    </subcellularLocation>
</comment>
<feature type="compositionally biased region" description="Basic and acidic residues" evidence="8">
    <location>
        <begin position="208"/>
        <end position="224"/>
    </location>
</feature>
<protein>
    <recommendedName>
        <fullName evidence="7">Structure-specific endonuclease subunit SLX4</fullName>
    </recommendedName>
</protein>
<reference evidence="9" key="1">
    <citation type="journal article" date="2020" name="Stud. Mycol.">
        <title>101 Dothideomycetes genomes: a test case for predicting lifestyles and emergence of pathogens.</title>
        <authorList>
            <person name="Haridas S."/>
            <person name="Albert R."/>
            <person name="Binder M."/>
            <person name="Bloem J."/>
            <person name="Labutti K."/>
            <person name="Salamov A."/>
            <person name="Andreopoulos B."/>
            <person name="Baker S."/>
            <person name="Barry K."/>
            <person name="Bills G."/>
            <person name="Bluhm B."/>
            <person name="Cannon C."/>
            <person name="Castanera R."/>
            <person name="Culley D."/>
            <person name="Daum C."/>
            <person name="Ezra D."/>
            <person name="Gonzalez J."/>
            <person name="Henrissat B."/>
            <person name="Kuo A."/>
            <person name="Liang C."/>
            <person name="Lipzen A."/>
            <person name="Lutzoni F."/>
            <person name="Magnuson J."/>
            <person name="Mondo S."/>
            <person name="Nolan M."/>
            <person name="Ohm R."/>
            <person name="Pangilinan J."/>
            <person name="Park H.-J."/>
            <person name="Ramirez L."/>
            <person name="Alfaro M."/>
            <person name="Sun H."/>
            <person name="Tritt A."/>
            <person name="Yoshinaga Y."/>
            <person name="Zwiers L.-H."/>
            <person name="Turgeon B."/>
            <person name="Goodwin S."/>
            <person name="Spatafora J."/>
            <person name="Crous P."/>
            <person name="Grigoriev I."/>
        </authorList>
    </citation>
    <scope>NUCLEOTIDE SEQUENCE</scope>
    <source>
        <strain evidence="9">ATCC 16933</strain>
    </source>
</reference>
<feature type="region of interest" description="Disordered" evidence="8">
    <location>
        <begin position="710"/>
        <end position="730"/>
    </location>
</feature>
<evidence type="ECO:0000313" key="9">
    <source>
        <dbReference type="EMBL" id="KAF2454694.1"/>
    </source>
</evidence>
<dbReference type="Proteomes" id="UP000799766">
    <property type="component" value="Unassembled WGS sequence"/>
</dbReference>
<gene>
    <name evidence="9" type="ORF">BDY21DRAFT_100908</name>
</gene>
<accession>A0A6A6NTC0</accession>
<feature type="region of interest" description="Disordered" evidence="8">
    <location>
        <begin position="1"/>
        <end position="28"/>
    </location>
</feature>
<dbReference type="GO" id="GO:0033557">
    <property type="term" value="C:Slx1-Slx4 complex"/>
    <property type="evidence" value="ECO:0007669"/>
    <property type="project" value="InterPro"/>
</dbReference>
<keyword evidence="10" id="KW-1185">Reference proteome</keyword>
<feature type="compositionally biased region" description="Polar residues" evidence="8">
    <location>
        <begin position="441"/>
        <end position="473"/>
    </location>
</feature>
<keyword evidence="6" id="KW-0539">Nucleus</keyword>
<feature type="region of interest" description="Disordered" evidence="8">
    <location>
        <begin position="303"/>
        <end position="338"/>
    </location>
</feature>
<dbReference type="GO" id="GO:0006310">
    <property type="term" value="P:DNA recombination"/>
    <property type="evidence" value="ECO:0007669"/>
    <property type="project" value="UniProtKB-KW"/>
</dbReference>